<organism evidence="4">
    <name type="scientific">Dissoconium aciculare CBS 342.82</name>
    <dbReference type="NCBI Taxonomy" id="1314786"/>
    <lineage>
        <taxon>Eukaryota</taxon>
        <taxon>Fungi</taxon>
        <taxon>Dikarya</taxon>
        <taxon>Ascomycota</taxon>
        <taxon>Pezizomycotina</taxon>
        <taxon>Dothideomycetes</taxon>
        <taxon>Dothideomycetidae</taxon>
        <taxon>Mycosphaerellales</taxon>
        <taxon>Dissoconiaceae</taxon>
        <taxon>Dissoconium</taxon>
    </lineage>
</organism>
<proteinExistence type="inferred from homology"/>
<evidence type="ECO:0000256" key="2">
    <source>
        <dbReference type="ARBA" id="ARBA00023002"/>
    </source>
</evidence>
<dbReference type="PANTHER" id="PTHR48107:SF7">
    <property type="entry name" value="RE15974P"/>
    <property type="match status" value="1"/>
</dbReference>
<keyword evidence="3" id="KW-1185">Reference proteome</keyword>
<keyword evidence="2" id="KW-0560">Oxidoreductase</keyword>
<dbReference type="PANTHER" id="PTHR48107">
    <property type="entry name" value="NADPH-DEPENDENT ALDEHYDE REDUCTASE-LIKE PROTEIN, CHLOROPLASTIC-RELATED"/>
    <property type="match status" value="1"/>
</dbReference>
<reference evidence="4" key="3">
    <citation type="submission" date="2025-08" db="UniProtKB">
        <authorList>
            <consortium name="RefSeq"/>
        </authorList>
    </citation>
    <scope>IDENTIFICATION</scope>
    <source>
        <strain evidence="4">CBS 342.82</strain>
    </source>
</reference>
<dbReference type="PRINTS" id="PR00081">
    <property type="entry name" value="GDHRDH"/>
</dbReference>
<dbReference type="InterPro" id="IPR002347">
    <property type="entry name" value="SDR_fam"/>
</dbReference>
<name>A0A6J3MBV3_9PEZI</name>
<dbReference type="SUPFAM" id="SSF51735">
    <property type="entry name" value="NAD(P)-binding Rossmann-fold domains"/>
    <property type="match status" value="1"/>
</dbReference>
<reference evidence="4" key="2">
    <citation type="submission" date="2020-04" db="EMBL/GenBank/DDBJ databases">
        <authorList>
            <consortium name="NCBI Genome Project"/>
        </authorList>
    </citation>
    <scope>NUCLEOTIDE SEQUENCE</scope>
    <source>
        <strain evidence="4">CBS 342.82</strain>
    </source>
</reference>
<evidence type="ECO:0000313" key="3">
    <source>
        <dbReference type="Proteomes" id="UP000504637"/>
    </source>
</evidence>
<reference evidence="4" key="1">
    <citation type="submission" date="2020-01" db="EMBL/GenBank/DDBJ databases">
        <authorList>
            <consortium name="DOE Joint Genome Institute"/>
            <person name="Haridas S."/>
            <person name="Albert R."/>
            <person name="Binder M."/>
            <person name="Bloem J."/>
            <person name="Labutti K."/>
            <person name="Salamov A."/>
            <person name="Andreopoulos B."/>
            <person name="Baker S.E."/>
            <person name="Barry K."/>
            <person name="Bills G."/>
            <person name="Bluhm B.H."/>
            <person name="Cannon C."/>
            <person name="Castanera R."/>
            <person name="Culley D.E."/>
            <person name="Daum C."/>
            <person name="Ezra D."/>
            <person name="Gonzalez J.B."/>
            <person name="Henrissat B."/>
            <person name="Kuo A."/>
            <person name="Liang C."/>
            <person name="Lipzen A."/>
            <person name="Lutzoni F."/>
            <person name="Magnuson J."/>
            <person name="Mondo S."/>
            <person name="Nolan M."/>
            <person name="Ohm R."/>
            <person name="Pangilinan J."/>
            <person name="Park H.-J."/>
            <person name="Ramirez L."/>
            <person name="Alfaro M."/>
            <person name="Sun H."/>
            <person name="Tritt A."/>
            <person name="Yoshinaga Y."/>
            <person name="Zwiers L.-H."/>
            <person name="Turgeon B.G."/>
            <person name="Goodwin S.B."/>
            <person name="Spatafora J.W."/>
            <person name="Crous P.W."/>
            <person name="Grigoriev I.V."/>
        </authorList>
    </citation>
    <scope>NUCLEOTIDE SEQUENCE</scope>
    <source>
        <strain evidence="4">CBS 342.82</strain>
    </source>
</reference>
<accession>A0A6J3MBV3</accession>
<protein>
    <submittedName>
        <fullName evidence="4">NAD(P)-binding protein</fullName>
    </submittedName>
</protein>
<dbReference type="Proteomes" id="UP000504637">
    <property type="component" value="Unplaced"/>
</dbReference>
<sequence>MEHNRRDLDGKVAVVTGASKGIGHSVARQLQSRGCSILGTCSSSQSLSLIDAIEERREQDNDHDVHSSVSTQPQVHGIIADILSPTCAIDIADTLETHFNGRLDILVLNAAITGSVRIGDRSNDDKANEIQPYLVGNIQTSVLIVNELVKRKMFRENSRIVCISSIRSKQSTPTSVMYSATKAACESLVRTWAEAFGGKQNELAFMAGTTANAVQVGLTKTTAWSSASPESVSKYTDIYVPQQSLPCLAEPDDIADVVCFLCSQQARWVTGSVLSASGGGCKIG</sequence>
<dbReference type="InterPro" id="IPR036291">
    <property type="entry name" value="NAD(P)-bd_dom_sf"/>
</dbReference>
<dbReference type="RefSeq" id="XP_033462521.1">
    <property type="nucleotide sequence ID" value="XM_033604300.1"/>
</dbReference>
<evidence type="ECO:0000313" key="4">
    <source>
        <dbReference type="RefSeq" id="XP_033462521.1"/>
    </source>
</evidence>
<gene>
    <name evidence="4" type="ORF">K489DRAFT_378027</name>
</gene>
<dbReference type="GeneID" id="54362100"/>
<dbReference type="GO" id="GO:0016614">
    <property type="term" value="F:oxidoreductase activity, acting on CH-OH group of donors"/>
    <property type="evidence" value="ECO:0007669"/>
    <property type="project" value="UniProtKB-ARBA"/>
</dbReference>
<dbReference type="AlphaFoldDB" id="A0A6J3MBV3"/>
<dbReference type="OrthoDB" id="47007at2759"/>
<dbReference type="Gene3D" id="3.40.50.720">
    <property type="entry name" value="NAD(P)-binding Rossmann-like Domain"/>
    <property type="match status" value="1"/>
</dbReference>
<dbReference type="Pfam" id="PF13561">
    <property type="entry name" value="adh_short_C2"/>
    <property type="match status" value="1"/>
</dbReference>
<comment type="similarity">
    <text evidence="1">Belongs to the short-chain dehydrogenases/reductases (SDR) family.</text>
</comment>
<evidence type="ECO:0000256" key="1">
    <source>
        <dbReference type="ARBA" id="ARBA00006484"/>
    </source>
</evidence>